<feature type="signal peptide" evidence="1">
    <location>
        <begin position="1"/>
        <end position="29"/>
    </location>
</feature>
<dbReference type="Proteomes" id="UP001165986">
    <property type="component" value="Unassembled WGS sequence"/>
</dbReference>
<evidence type="ECO:0000313" key="3">
    <source>
        <dbReference type="Proteomes" id="UP001165986"/>
    </source>
</evidence>
<accession>A0AA40VRY9</accession>
<organism evidence="2 3">
    <name type="scientific">Komarekiella delphini-convector SJRDD-AB1</name>
    <dbReference type="NCBI Taxonomy" id="2593771"/>
    <lineage>
        <taxon>Bacteria</taxon>
        <taxon>Bacillati</taxon>
        <taxon>Cyanobacteriota</taxon>
        <taxon>Cyanophyceae</taxon>
        <taxon>Nostocales</taxon>
        <taxon>Nostocaceae</taxon>
        <taxon>Komarekiella</taxon>
        <taxon>Komarekiella delphini-convector</taxon>
    </lineage>
</organism>
<evidence type="ECO:0000313" key="2">
    <source>
        <dbReference type="EMBL" id="MBD6617637.1"/>
    </source>
</evidence>
<name>A0AA40VRY9_9NOST</name>
<comment type="caution">
    <text evidence="2">The sequence shown here is derived from an EMBL/GenBank/DDBJ whole genome shotgun (WGS) entry which is preliminary data.</text>
</comment>
<keyword evidence="1" id="KW-0732">Signal</keyword>
<sequence length="253" mass="27063">MKKFTILATTLAVSTLSLSLFGGISEAQATSLVPTTEGEIHLTNVDCLVGINCIETNPLGYTVTSLPYDTDGINPQYGLSRLFVDQRTTANNYGFGITFLSQDEGTNPALEEYFFRPIAYLADTSDAQPIGVPAENGRLEVGQYKFDFANIIGELELTFFDTEQNGTTILKKNGVNFLLPIAPGSDGNIRKITLTDVQSFEVQLGSIGGGFNHGDGVNLQARVPEPGATVSLGALALTALFGLQKRKKSSQAV</sequence>
<keyword evidence="3" id="KW-1185">Reference proteome</keyword>
<dbReference type="EMBL" id="VJXY01000018">
    <property type="protein sequence ID" value="MBD6617637.1"/>
    <property type="molecule type" value="Genomic_DNA"/>
</dbReference>
<feature type="chain" id="PRO_5041254045" evidence="1">
    <location>
        <begin position="30"/>
        <end position="253"/>
    </location>
</feature>
<reference evidence="2" key="1">
    <citation type="submission" date="2019-07" db="EMBL/GenBank/DDBJ databases">
        <title>Toxilogical consequences of a new and cryptic species of cyanobacteria (Komarekiella delphini-convector) recovered from the epidermis of a bottlenose dolphin and 1500 ft. in the air.</title>
        <authorList>
            <person name="Brown A.O."/>
            <person name="Dvorak P."/>
            <person name="Villanueva C.D."/>
            <person name="Foss A.J."/>
            <person name="Garvey A.D."/>
            <person name="Gibson Q.A."/>
            <person name="Johansen J.R."/>
            <person name="Casamatta D.A."/>
        </authorList>
    </citation>
    <scope>NUCLEOTIDE SEQUENCE</scope>
    <source>
        <strain evidence="2">SJRDD-AB1</strain>
    </source>
</reference>
<proteinExistence type="predicted"/>
<dbReference type="RefSeq" id="WP_191758848.1">
    <property type="nucleotide sequence ID" value="NZ_VJXY01000018.1"/>
</dbReference>
<gene>
    <name evidence="2" type="ORF">FNW02_17835</name>
</gene>
<dbReference type="AlphaFoldDB" id="A0AA40VRY9"/>
<protein>
    <submittedName>
        <fullName evidence="2">PEP-CTERM sorting domain-containing protein</fullName>
    </submittedName>
</protein>
<dbReference type="NCBIfam" id="NF038121">
    <property type="entry name" value="PEP_CTERM_LEVG"/>
    <property type="match status" value="1"/>
</dbReference>
<evidence type="ECO:0000256" key="1">
    <source>
        <dbReference type="SAM" id="SignalP"/>
    </source>
</evidence>